<reference evidence="3" key="2">
    <citation type="submission" date="2023-05" db="EMBL/GenBank/DDBJ databases">
        <authorList>
            <consortium name="Lawrence Berkeley National Laboratory"/>
            <person name="Steindorff A."/>
            <person name="Hensen N."/>
            <person name="Bonometti L."/>
            <person name="Westerberg I."/>
            <person name="Brannstrom I.O."/>
            <person name="Guillou S."/>
            <person name="Cros-Aarteil S."/>
            <person name="Calhoun S."/>
            <person name="Haridas S."/>
            <person name="Kuo A."/>
            <person name="Mondo S."/>
            <person name="Pangilinan J."/>
            <person name="Riley R."/>
            <person name="Labutti K."/>
            <person name="Andreopoulos B."/>
            <person name="Lipzen A."/>
            <person name="Chen C."/>
            <person name="Yanf M."/>
            <person name="Daum C."/>
            <person name="Ng V."/>
            <person name="Clum A."/>
            <person name="Ohm R."/>
            <person name="Martin F."/>
            <person name="Silar P."/>
            <person name="Natvig D."/>
            <person name="Lalanne C."/>
            <person name="Gautier V."/>
            <person name="Ament-Velasquez S.L."/>
            <person name="Kruys A."/>
            <person name="Hutchinson M.I."/>
            <person name="Powell A.J."/>
            <person name="Barry K."/>
            <person name="Miller A.N."/>
            <person name="Grigoriev I.V."/>
            <person name="Debuchy R."/>
            <person name="Gladieux P."/>
            <person name="Thoren M.H."/>
            <person name="Johannesson H."/>
        </authorList>
    </citation>
    <scope>NUCLEOTIDE SEQUENCE</scope>
    <source>
        <strain evidence="3">CBS 315.58</strain>
    </source>
</reference>
<dbReference type="Proteomes" id="UP001303160">
    <property type="component" value="Unassembled WGS sequence"/>
</dbReference>
<feature type="region of interest" description="Disordered" evidence="1">
    <location>
        <begin position="159"/>
        <end position="190"/>
    </location>
</feature>
<proteinExistence type="predicted"/>
<name>A0AAN6X736_9PEZI</name>
<protein>
    <submittedName>
        <fullName evidence="3">Stc1 domain-containing protein</fullName>
    </submittedName>
</protein>
<evidence type="ECO:0000313" key="4">
    <source>
        <dbReference type="Proteomes" id="UP001303160"/>
    </source>
</evidence>
<dbReference type="EMBL" id="MU864017">
    <property type="protein sequence ID" value="KAK4195319.1"/>
    <property type="molecule type" value="Genomic_DNA"/>
</dbReference>
<sequence length="366" mass="39572">MSASKIRCESGGEWNDRSAYSQSALRKYQKKIAIKAATPTHSTISCIRHSAATKAPEMQCEGPCDKFLPLDSFSKSSRRNKRYWCKDCTDWTEKSEVGEYLPPPGTKIQPGEFDTLKTRASQFMLDNDYENGIPIEGMISAPSVIVEEDEEEGEFRLMSAGSESGTCASAAETKDSGIDTNGPKGLSTTRMEPPAQAPHWFLGALNGKSSASATPSTPLSLDTLDTIDTLEGAMSELSVGSGSQSKPQTVATTQTATTSVQTNTTGVPGQRGPVSFNAWGPGGEHLRRVKQPTVASEDPKVVVRTAKGPRVVSTRPPAPKPKEEVRRGGWVKVSKRRTEPTLPDYLKYDSFHGEEDLAANLIIDEA</sequence>
<keyword evidence="4" id="KW-1185">Reference proteome</keyword>
<feature type="domain" description="Stc1" evidence="2">
    <location>
        <begin position="7"/>
        <end position="89"/>
    </location>
</feature>
<organism evidence="3 4">
    <name type="scientific">Triangularia verruculosa</name>
    <dbReference type="NCBI Taxonomy" id="2587418"/>
    <lineage>
        <taxon>Eukaryota</taxon>
        <taxon>Fungi</taxon>
        <taxon>Dikarya</taxon>
        <taxon>Ascomycota</taxon>
        <taxon>Pezizomycotina</taxon>
        <taxon>Sordariomycetes</taxon>
        <taxon>Sordariomycetidae</taxon>
        <taxon>Sordariales</taxon>
        <taxon>Podosporaceae</taxon>
        <taxon>Triangularia</taxon>
    </lineage>
</organism>
<evidence type="ECO:0000313" key="3">
    <source>
        <dbReference type="EMBL" id="KAK4195319.1"/>
    </source>
</evidence>
<comment type="caution">
    <text evidence="3">The sequence shown here is derived from an EMBL/GenBank/DDBJ whole genome shotgun (WGS) entry which is preliminary data.</text>
</comment>
<dbReference type="InterPro" id="IPR024630">
    <property type="entry name" value="Stc1"/>
</dbReference>
<evidence type="ECO:0000256" key="1">
    <source>
        <dbReference type="SAM" id="MobiDB-lite"/>
    </source>
</evidence>
<evidence type="ECO:0000259" key="2">
    <source>
        <dbReference type="Pfam" id="PF12898"/>
    </source>
</evidence>
<gene>
    <name evidence="3" type="ORF">QBC40DRAFT_186093</name>
</gene>
<dbReference type="AlphaFoldDB" id="A0AAN6X736"/>
<feature type="region of interest" description="Disordered" evidence="1">
    <location>
        <begin position="257"/>
        <end position="279"/>
    </location>
</feature>
<dbReference type="Pfam" id="PF12898">
    <property type="entry name" value="Stc1"/>
    <property type="match status" value="1"/>
</dbReference>
<accession>A0AAN6X736</accession>
<reference evidence="3" key="1">
    <citation type="journal article" date="2023" name="Mol. Phylogenet. Evol.">
        <title>Genome-scale phylogeny and comparative genomics of the fungal order Sordariales.</title>
        <authorList>
            <person name="Hensen N."/>
            <person name="Bonometti L."/>
            <person name="Westerberg I."/>
            <person name="Brannstrom I.O."/>
            <person name="Guillou S."/>
            <person name="Cros-Aarteil S."/>
            <person name="Calhoun S."/>
            <person name="Haridas S."/>
            <person name="Kuo A."/>
            <person name="Mondo S."/>
            <person name="Pangilinan J."/>
            <person name="Riley R."/>
            <person name="LaButti K."/>
            <person name="Andreopoulos B."/>
            <person name="Lipzen A."/>
            <person name="Chen C."/>
            <person name="Yan M."/>
            <person name="Daum C."/>
            <person name="Ng V."/>
            <person name="Clum A."/>
            <person name="Steindorff A."/>
            <person name="Ohm R.A."/>
            <person name="Martin F."/>
            <person name="Silar P."/>
            <person name="Natvig D.O."/>
            <person name="Lalanne C."/>
            <person name="Gautier V."/>
            <person name="Ament-Velasquez S.L."/>
            <person name="Kruys A."/>
            <person name="Hutchinson M.I."/>
            <person name="Powell A.J."/>
            <person name="Barry K."/>
            <person name="Miller A.N."/>
            <person name="Grigoriev I.V."/>
            <person name="Debuchy R."/>
            <person name="Gladieux P."/>
            <person name="Hiltunen Thoren M."/>
            <person name="Johannesson H."/>
        </authorList>
    </citation>
    <scope>NUCLEOTIDE SEQUENCE</scope>
    <source>
        <strain evidence="3">CBS 315.58</strain>
    </source>
</reference>